<reference evidence="2" key="1">
    <citation type="journal article" date="2019" name="Int. J. Syst. Evol. Microbiol.">
        <title>The Global Catalogue of Microorganisms (GCM) 10K type strain sequencing project: providing services to taxonomists for standard genome sequencing and annotation.</title>
        <authorList>
            <consortium name="The Broad Institute Genomics Platform"/>
            <consortium name="The Broad Institute Genome Sequencing Center for Infectious Disease"/>
            <person name="Wu L."/>
            <person name="Ma J."/>
        </authorList>
    </citation>
    <scope>NUCLEOTIDE SEQUENCE [LARGE SCALE GENOMIC DNA]</scope>
    <source>
        <strain evidence="2">JCM 4376</strain>
    </source>
</reference>
<accession>A0ABQ2W9R6</accession>
<protein>
    <submittedName>
        <fullName evidence="1">Uncharacterized protein</fullName>
    </submittedName>
</protein>
<sequence>MALNGCFRGAGEHSKARRPACPSLTGRFHGIGHVHGALTWMCDVVAPFQALRGFAPQLGELRRLGCHLVQSVTANVWKSAGETREGVHPLAHGGVECDRQKRFSRG</sequence>
<evidence type="ECO:0000313" key="2">
    <source>
        <dbReference type="Proteomes" id="UP000660675"/>
    </source>
</evidence>
<gene>
    <name evidence="1" type="ORF">GCM10015535_60770</name>
</gene>
<keyword evidence="2" id="KW-1185">Reference proteome</keyword>
<evidence type="ECO:0000313" key="1">
    <source>
        <dbReference type="EMBL" id="GGV94753.1"/>
    </source>
</evidence>
<name>A0ABQ2W9R6_9ACTN</name>
<dbReference type="EMBL" id="BMTF01000029">
    <property type="protein sequence ID" value="GGV94753.1"/>
    <property type="molecule type" value="Genomic_DNA"/>
</dbReference>
<organism evidence="1 2">
    <name type="scientific">Streptomyces gelaticus</name>
    <dbReference type="NCBI Taxonomy" id="285446"/>
    <lineage>
        <taxon>Bacteria</taxon>
        <taxon>Bacillati</taxon>
        <taxon>Actinomycetota</taxon>
        <taxon>Actinomycetes</taxon>
        <taxon>Kitasatosporales</taxon>
        <taxon>Streptomycetaceae</taxon>
        <taxon>Streptomyces</taxon>
    </lineage>
</organism>
<dbReference type="Proteomes" id="UP000660675">
    <property type="component" value="Unassembled WGS sequence"/>
</dbReference>
<proteinExistence type="predicted"/>
<comment type="caution">
    <text evidence="1">The sequence shown here is derived from an EMBL/GenBank/DDBJ whole genome shotgun (WGS) entry which is preliminary data.</text>
</comment>